<dbReference type="RefSeq" id="XP_029347846.1">
    <property type="nucleotide sequence ID" value="XM_029491986.1"/>
</dbReference>
<evidence type="ECO:0000313" key="2">
    <source>
        <dbReference type="Proteomes" id="UP000007819"/>
    </source>
</evidence>
<dbReference type="OrthoDB" id="6777438at2759"/>
<dbReference type="AlphaFoldDB" id="A0A8R2JWB1"/>
<keyword evidence="2" id="KW-1185">Reference proteome</keyword>
<dbReference type="GeneID" id="115034670"/>
<protein>
    <submittedName>
        <fullName evidence="1">Uncharacterized protein</fullName>
    </submittedName>
</protein>
<reference evidence="2" key="1">
    <citation type="submission" date="2010-06" db="EMBL/GenBank/DDBJ databases">
        <authorList>
            <person name="Jiang H."/>
            <person name="Abraham K."/>
            <person name="Ali S."/>
            <person name="Alsbrooks S.L."/>
            <person name="Anim B.N."/>
            <person name="Anosike U.S."/>
            <person name="Attaway T."/>
            <person name="Bandaranaike D.P."/>
            <person name="Battles P.K."/>
            <person name="Bell S.N."/>
            <person name="Bell A.V."/>
            <person name="Beltran B."/>
            <person name="Bickham C."/>
            <person name="Bustamante Y."/>
            <person name="Caleb T."/>
            <person name="Canada A."/>
            <person name="Cardenas V."/>
            <person name="Carter K."/>
            <person name="Chacko J."/>
            <person name="Chandrabose M.N."/>
            <person name="Chavez D."/>
            <person name="Chavez A."/>
            <person name="Chen L."/>
            <person name="Chu H.-S."/>
            <person name="Claassen K.J."/>
            <person name="Cockrell R."/>
            <person name="Collins M."/>
            <person name="Cooper J.A."/>
            <person name="Cree A."/>
            <person name="Curry S.M."/>
            <person name="Da Y."/>
            <person name="Dao M.D."/>
            <person name="Das B."/>
            <person name="Davila M.-L."/>
            <person name="Davy-Carroll L."/>
            <person name="Denson S."/>
            <person name="Dinh H."/>
            <person name="Ebong V.E."/>
            <person name="Edwards J.R."/>
            <person name="Egan A."/>
            <person name="El-Daye J."/>
            <person name="Escobedo L."/>
            <person name="Fernandez S."/>
            <person name="Fernando P.R."/>
            <person name="Flagg N."/>
            <person name="Forbes L.D."/>
            <person name="Fowler R.G."/>
            <person name="Fu Q."/>
            <person name="Gabisi R.A."/>
            <person name="Ganer J."/>
            <person name="Garbino Pronczuk A."/>
            <person name="Garcia R.M."/>
            <person name="Garner T."/>
            <person name="Garrett T.E."/>
            <person name="Gonzalez D.A."/>
            <person name="Hamid H."/>
            <person name="Hawkins E.S."/>
            <person name="Hirani K."/>
            <person name="Hogues M.E."/>
            <person name="Hollins B."/>
            <person name="Hsiao C.-H."/>
            <person name="Jabil R."/>
            <person name="James M.L."/>
            <person name="Jhangiani S.N."/>
            <person name="Johnson B."/>
            <person name="Johnson Q."/>
            <person name="Joshi V."/>
            <person name="Kalu J.B."/>
            <person name="Kam C."/>
            <person name="Kashfia A."/>
            <person name="Keebler J."/>
            <person name="Kisamo H."/>
            <person name="Kovar C.L."/>
            <person name="Lago L.A."/>
            <person name="Lai C.-Y."/>
            <person name="Laidlaw J."/>
            <person name="Lara F."/>
            <person name="Le T.-K."/>
            <person name="Lee S.L."/>
            <person name="Legall F.H."/>
            <person name="Lemon S.J."/>
            <person name="Lewis L.R."/>
            <person name="Li B."/>
            <person name="Liu Y."/>
            <person name="Liu Y.-S."/>
            <person name="Lopez J."/>
            <person name="Lozado R.J."/>
            <person name="Lu J."/>
            <person name="Madu R.C."/>
            <person name="Maheshwari M."/>
            <person name="Maheshwari R."/>
            <person name="Malloy K."/>
            <person name="Martinez E."/>
            <person name="Mathew T."/>
            <person name="Mercado I.C."/>
            <person name="Mercado C."/>
            <person name="Meyer B."/>
            <person name="Montgomery K."/>
            <person name="Morgan M.B."/>
            <person name="Munidasa M."/>
            <person name="Nazareth L.V."/>
            <person name="Nelson J."/>
            <person name="Ng B.M."/>
            <person name="Nguyen N.B."/>
            <person name="Nguyen P.Q."/>
            <person name="Nguyen T."/>
            <person name="Obregon M."/>
            <person name="Okwuonu G.O."/>
            <person name="Onwere C.G."/>
            <person name="Orozco G."/>
            <person name="Parra A."/>
            <person name="Patel S."/>
            <person name="Patil S."/>
            <person name="Perez A."/>
            <person name="Perez Y."/>
            <person name="Pham C."/>
            <person name="Primus E.L."/>
            <person name="Pu L.-L."/>
            <person name="Puazo M."/>
            <person name="Qin X."/>
            <person name="Quiroz J.B."/>
            <person name="Reese J."/>
            <person name="Richards S."/>
            <person name="Rives C.M."/>
            <person name="Robberts R."/>
            <person name="Ruiz S.J."/>
            <person name="Ruiz M.J."/>
            <person name="Santibanez J."/>
            <person name="Schneider B.W."/>
            <person name="Sisson I."/>
            <person name="Smith M."/>
            <person name="Sodergren E."/>
            <person name="Song X.-Z."/>
            <person name="Song B.B."/>
            <person name="Summersgill H."/>
            <person name="Thelus R."/>
            <person name="Thornton R.D."/>
            <person name="Trejos Z.Y."/>
            <person name="Usmani K."/>
            <person name="Vattathil S."/>
            <person name="Villasana D."/>
            <person name="Walker D.L."/>
            <person name="Wang S."/>
            <person name="Wang K."/>
            <person name="White C.S."/>
            <person name="Williams A.C."/>
            <person name="Williamson J."/>
            <person name="Wilson K."/>
            <person name="Woghiren I.O."/>
            <person name="Woodworth J.R."/>
            <person name="Worley K.C."/>
            <person name="Wright R.A."/>
            <person name="Wu W."/>
            <person name="Young L."/>
            <person name="Zhang L."/>
            <person name="Zhang J."/>
            <person name="Zhu Y."/>
            <person name="Muzny D.M."/>
            <person name="Weinstock G."/>
            <person name="Gibbs R.A."/>
        </authorList>
    </citation>
    <scope>NUCLEOTIDE SEQUENCE [LARGE SCALE GENOMIC DNA]</scope>
    <source>
        <strain evidence="2">LSR1</strain>
    </source>
</reference>
<name>A0A8R2JWB1_ACYPI</name>
<proteinExistence type="predicted"/>
<sequence>MVCCKALKTLGFINRLARDFKLYSSFKLLYFTLVRPILEYGVVVWSPYTAMTLSNLKEFSAAVADKLGLVSLAERRRMLCVKFLKGLLSDQVDSTDLLSLLNFKVPPRQNRSSVPFHVPICPSNYMKNEPIRRLMLMANEDPSIDL</sequence>
<dbReference type="EnsemblMetazoa" id="XM_029491986.1">
    <property type="protein sequence ID" value="XP_029347846.1"/>
    <property type="gene ID" value="LOC115034670"/>
</dbReference>
<reference evidence="1" key="2">
    <citation type="submission" date="2022-06" db="UniProtKB">
        <authorList>
            <consortium name="EnsemblMetazoa"/>
        </authorList>
    </citation>
    <scope>IDENTIFICATION</scope>
</reference>
<accession>A0A8R2JWB1</accession>
<evidence type="ECO:0000313" key="1">
    <source>
        <dbReference type="EnsemblMetazoa" id="XP_029347846.1"/>
    </source>
</evidence>
<dbReference type="KEGG" id="api:115034670"/>
<organism evidence="1 2">
    <name type="scientific">Acyrthosiphon pisum</name>
    <name type="common">Pea aphid</name>
    <dbReference type="NCBI Taxonomy" id="7029"/>
    <lineage>
        <taxon>Eukaryota</taxon>
        <taxon>Metazoa</taxon>
        <taxon>Ecdysozoa</taxon>
        <taxon>Arthropoda</taxon>
        <taxon>Hexapoda</taxon>
        <taxon>Insecta</taxon>
        <taxon>Pterygota</taxon>
        <taxon>Neoptera</taxon>
        <taxon>Paraneoptera</taxon>
        <taxon>Hemiptera</taxon>
        <taxon>Sternorrhyncha</taxon>
        <taxon>Aphidomorpha</taxon>
        <taxon>Aphidoidea</taxon>
        <taxon>Aphididae</taxon>
        <taxon>Macrosiphini</taxon>
        <taxon>Acyrthosiphon</taxon>
    </lineage>
</organism>
<dbReference type="Proteomes" id="UP000007819">
    <property type="component" value="Unassembled WGS sequence"/>
</dbReference>